<keyword evidence="3" id="KW-0731">Sigma factor</keyword>
<dbReference type="InterPro" id="IPR039425">
    <property type="entry name" value="RNA_pol_sigma-70-like"/>
</dbReference>
<dbReference type="EMBL" id="CP119075">
    <property type="protein sequence ID" value="WED64568.1"/>
    <property type="molecule type" value="Genomic_DNA"/>
</dbReference>
<keyword evidence="5" id="KW-0804">Transcription</keyword>
<reference evidence="8" key="1">
    <citation type="submission" date="2023-03" db="EMBL/GenBank/DDBJ databases">
        <title>Lomoglobus Profundus gen. nov., sp. nov., a novel member of the phylum Verrucomicrobia, isolated from deep-marine sediment of South China Sea.</title>
        <authorList>
            <person name="Ahmad T."/>
            <person name="Ishaq S.E."/>
            <person name="Wang F."/>
        </authorList>
    </citation>
    <scope>NUCLEOTIDE SEQUENCE</scope>
    <source>
        <strain evidence="8">LMO-M01</strain>
    </source>
</reference>
<comment type="similarity">
    <text evidence="1">Belongs to the sigma-70 factor family. ECF subfamily.</text>
</comment>
<dbReference type="PANTHER" id="PTHR43133:SF8">
    <property type="entry name" value="RNA POLYMERASE SIGMA FACTOR HI_1459-RELATED"/>
    <property type="match status" value="1"/>
</dbReference>
<sequence>MSITSPLADSAPVTTTESASPLRTRGSLLFRLRDWRDMATWREFYGLYRNYVYRVARGAGLTHHEAEDLIHDVFQRVAEKIGDFEHREQRGSFRRWLGNQTRWRIADKLRERRRVPGIGGDSSPPFSGGDGATSTGTPLLDRIPAAGINEDEHWDREWQKQLLESAMTRLGRKVSPQHLQVFQLHRERGWSLVKVSRELGVGLASVYAINSRLTKQLKAEVARLRTHIN</sequence>
<dbReference type="InterPro" id="IPR014284">
    <property type="entry name" value="RNA_pol_sigma-70_dom"/>
</dbReference>
<dbReference type="NCBIfam" id="TIGR02937">
    <property type="entry name" value="sigma70-ECF"/>
    <property type="match status" value="1"/>
</dbReference>
<dbReference type="InterPro" id="IPR007627">
    <property type="entry name" value="RNA_pol_sigma70_r2"/>
</dbReference>
<dbReference type="InterPro" id="IPR013324">
    <property type="entry name" value="RNA_pol_sigma_r3/r4-like"/>
</dbReference>
<accession>A0AAE9ZXV5</accession>
<keyword evidence="9" id="KW-1185">Reference proteome</keyword>
<name>A0AAE9ZXV5_9BACT</name>
<evidence type="ECO:0000313" key="9">
    <source>
        <dbReference type="Proteomes" id="UP001218638"/>
    </source>
</evidence>
<dbReference type="SUPFAM" id="SSF88946">
    <property type="entry name" value="Sigma2 domain of RNA polymerase sigma factors"/>
    <property type="match status" value="1"/>
</dbReference>
<feature type="region of interest" description="Disordered" evidence="6">
    <location>
        <begin position="114"/>
        <end position="137"/>
    </location>
</feature>
<protein>
    <submittedName>
        <fullName evidence="8">Sigma-70 family RNA polymerase sigma factor</fullName>
    </submittedName>
</protein>
<keyword evidence="4" id="KW-0238">DNA-binding</keyword>
<evidence type="ECO:0000256" key="3">
    <source>
        <dbReference type="ARBA" id="ARBA00023082"/>
    </source>
</evidence>
<dbReference type="RefSeq" id="WP_330930800.1">
    <property type="nucleotide sequence ID" value="NZ_CP119075.1"/>
</dbReference>
<dbReference type="GO" id="GO:0003677">
    <property type="term" value="F:DNA binding"/>
    <property type="evidence" value="ECO:0007669"/>
    <property type="project" value="UniProtKB-KW"/>
</dbReference>
<dbReference type="Pfam" id="PF04542">
    <property type="entry name" value="Sigma70_r2"/>
    <property type="match status" value="1"/>
</dbReference>
<feature type="domain" description="RNA polymerase sigma-70 region 2" evidence="7">
    <location>
        <begin position="45"/>
        <end position="114"/>
    </location>
</feature>
<dbReference type="GO" id="GO:0016987">
    <property type="term" value="F:sigma factor activity"/>
    <property type="evidence" value="ECO:0007669"/>
    <property type="project" value="UniProtKB-KW"/>
</dbReference>
<evidence type="ECO:0000256" key="1">
    <source>
        <dbReference type="ARBA" id="ARBA00010641"/>
    </source>
</evidence>
<dbReference type="InterPro" id="IPR013325">
    <property type="entry name" value="RNA_pol_sigma_r2"/>
</dbReference>
<evidence type="ECO:0000313" key="8">
    <source>
        <dbReference type="EMBL" id="WED64568.1"/>
    </source>
</evidence>
<evidence type="ECO:0000256" key="4">
    <source>
        <dbReference type="ARBA" id="ARBA00023125"/>
    </source>
</evidence>
<organism evidence="8 9">
    <name type="scientific">Synoicihabitans lomoniglobus</name>
    <dbReference type="NCBI Taxonomy" id="2909285"/>
    <lineage>
        <taxon>Bacteria</taxon>
        <taxon>Pseudomonadati</taxon>
        <taxon>Verrucomicrobiota</taxon>
        <taxon>Opitutia</taxon>
        <taxon>Opitutales</taxon>
        <taxon>Opitutaceae</taxon>
        <taxon>Synoicihabitans</taxon>
    </lineage>
</organism>
<keyword evidence="2" id="KW-0805">Transcription regulation</keyword>
<dbReference type="AlphaFoldDB" id="A0AAE9ZXV5"/>
<evidence type="ECO:0000256" key="2">
    <source>
        <dbReference type="ARBA" id="ARBA00023015"/>
    </source>
</evidence>
<dbReference type="Gene3D" id="1.10.1740.10">
    <property type="match status" value="1"/>
</dbReference>
<evidence type="ECO:0000256" key="6">
    <source>
        <dbReference type="SAM" id="MobiDB-lite"/>
    </source>
</evidence>
<dbReference type="KEGG" id="slom:PXH66_19680"/>
<proteinExistence type="inferred from homology"/>
<dbReference type="PANTHER" id="PTHR43133">
    <property type="entry name" value="RNA POLYMERASE ECF-TYPE SIGMA FACTO"/>
    <property type="match status" value="1"/>
</dbReference>
<dbReference type="SUPFAM" id="SSF88659">
    <property type="entry name" value="Sigma3 and sigma4 domains of RNA polymerase sigma factors"/>
    <property type="match status" value="1"/>
</dbReference>
<gene>
    <name evidence="8" type="ORF">PXH66_19680</name>
</gene>
<evidence type="ECO:0000259" key="7">
    <source>
        <dbReference type="Pfam" id="PF04542"/>
    </source>
</evidence>
<dbReference type="Proteomes" id="UP001218638">
    <property type="component" value="Chromosome"/>
</dbReference>
<evidence type="ECO:0000256" key="5">
    <source>
        <dbReference type="ARBA" id="ARBA00023163"/>
    </source>
</evidence>
<dbReference type="GO" id="GO:0006352">
    <property type="term" value="P:DNA-templated transcription initiation"/>
    <property type="evidence" value="ECO:0007669"/>
    <property type="project" value="InterPro"/>
</dbReference>